<evidence type="ECO:0000256" key="5">
    <source>
        <dbReference type="ARBA" id="ARBA00007417"/>
    </source>
</evidence>
<evidence type="ECO:0000256" key="13">
    <source>
        <dbReference type="PIRSR" id="PIRSR006769-1"/>
    </source>
</evidence>
<dbReference type="Pfam" id="PF01872">
    <property type="entry name" value="RibD_C"/>
    <property type="match status" value="1"/>
</dbReference>
<comment type="catalytic activity">
    <reaction evidence="12">
        <text>5-amino-6-(5-phospho-D-ribitylamino)uracil + NADP(+) = 5-amino-6-(5-phospho-D-ribosylamino)uracil + NADPH + H(+)</text>
        <dbReference type="Rhea" id="RHEA:17845"/>
        <dbReference type="ChEBI" id="CHEBI:15378"/>
        <dbReference type="ChEBI" id="CHEBI:57783"/>
        <dbReference type="ChEBI" id="CHEBI:58349"/>
        <dbReference type="ChEBI" id="CHEBI:58421"/>
        <dbReference type="ChEBI" id="CHEBI:58453"/>
        <dbReference type="EC" id="1.1.1.193"/>
    </reaction>
</comment>
<dbReference type="Gene3D" id="3.40.430.10">
    <property type="entry name" value="Dihydrofolate Reductase, subunit A"/>
    <property type="match status" value="1"/>
</dbReference>
<feature type="binding site" evidence="14">
    <location>
        <position position="148"/>
    </location>
    <ligand>
        <name>NADP(+)</name>
        <dbReference type="ChEBI" id="CHEBI:58349"/>
    </ligand>
</feature>
<dbReference type="SUPFAM" id="SSF53927">
    <property type="entry name" value="Cytidine deaminase-like"/>
    <property type="match status" value="1"/>
</dbReference>
<evidence type="ECO:0000313" key="18">
    <source>
        <dbReference type="Proteomes" id="UP000244092"/>
    </source>
</evidence>
<feature type="binding site" evidence="14">
    <location>
        <position position="190"/>
    </location>
    <ligand>
        <name>NADP(+)</name>
        <dbReference type="ChEBI" id="CHEBI:58349"/>
    </ligand>
</feature>
<dbReference type="GO" id="GO:0008835">
    <property type="term" value="F:diaminohydroxyphosphoribosylaminopyrimidine deaminase activity"/>
    <property type="evidence" value="ECO:0007669"/>
    <property type="project" value="UniProtKB-EC"/>
</dbReference>
<dbReference type="InterPro" id="IPR016192">
    <property type="entry name" value="APOBEC/CMP_deaminase_Zn-bd"/>
</dbReference>
<dbReference type="SUPFAM" id="SSF53597">
    <property type="entry name" value="Dihydrofolate reductase-like"/>
    <property type="match status" value="1"/>
</dbReference>
<keyword evidence="10 12" id="KW-0560">Oxidoreductase</keyword>
<dbReference type="InterPro" id="IPR002734">
    <property type="entry name" value="RibDG_C"/>
</dbReference>
<name>A0A2T6CAU8_9RHOB</name>
<sequence length="356" mass="37333">MALALSLGRRGQGRVWPNPAVGCVIVAQGRIVGRGWTQPGGRPHGEVEALAQAGAAARGATAYVTLEPCSHHGQTPPCARALIDAGVARVVVATTDSDARVNGQGLQMLRDAGIEVTLGVGEAEARRDHAGFFRRVELGRPLLTLKLANSFDGRIATGTGESQWITAPQARRVVHAMRSRHDAVLIGGGTARADDPSLTVRDLGVDHQPARVVVSRRLDLPLMGQLARTAAEVPVILCHGKDADPMLVQTWRDLGATLLPCAARGGQLDPADILQQLGAHGLTRVFCEGGSALAASLLEADLVDELIGFTAGLVIGAEGLPGVGAMGLEALRNAPRFDLRETMACGPDILHVWTRP</sequence>
<keyword evidence="7 12" id="KW-0479">Metal-binding</keyword>
<feature type="binding site" evidence="14">
    <location>
        <begin position="290"/>
        <end position="296"/>
    </location>
    <ligand>
        <name>NADP(+)</name>
        <dbReference type="ChEBI" id="CHEBI:58349"/>
    </ligand>
</feature>
<keyword evidence="11" id="KW-0511">Multifunctional enzyme</keyword>
<evidence type="ECO:0000313" key="17">
    <source>
        <dbReference type="EMBL" id="PTX72349.1"/>
    </source>
</evidence>
<comment type="pathway">
    <text evidence="3 12">Cofactor biosynthesis; riboflavin biosynthesis; 5-amino-6-(D-ribitylamino)uracil from GTP: step 3/4.</text>
</comment>
<dbReference type="InterPro" id="IPR016193">
    <property type="entry name" value="Cytidine_deaminase-like"/>
</dbReference>
<keyword evidence="8 12" id="KW-0862">Zinc</keyword>
<evidence type="ECO:0000256" key="8">
    <source>
        <dbReference type="ARBA" id="ARBA00022833"/>
    </source>
</evidence>
<keyword evidence="9 12" id="KW-0521">NADP</keyword>
<dbReference type="Proteomes" id="UP000244092">
    <property type="component" value="Unassembled WGS sequence"/>
</dbReference>
<evidence type="ECO:0000256" key="9">
    <source>
        <dbReference type="ARBA" id="ARBA00022857"/>
    </source>
</evidence>
<feature type="binding site" evidence="14">
    <location>
        <position position="288"/>
    </location>
    <ligand>
        <name>substrate</name>
    </ligand>
</feature>
<evidence type="ECO:0000259" key="16">
    <source>
        <dbReference type="PROSITE" id="PS51747"/>
    </source>
</evidence>
<comment type="caution">
    <text evidence="17">The sequence shown here is derived from an EMBL/GenBank/DDBJ whole genome shotgun (WGS) entry which is preliminary data.</text>
</comment>
<evidence type="ECO:0000256" key="7">
    <source>
        <dbReference type="ARBA" id="ARBA00022723"/>
    </source>
</evidence>
<feature type="binding site" evidence="14">
    <location>
        <position position="164"/>
    </location>
    <ligand>
        <name>NADP(+)</name>
        <dbReference type="ChEBI" id="CHEBI:58349"/>
    </ligand>
</feature>
<dbReference type="PIRSF" id="PIRSF006769">
    <property type="entry name" value="RibD"/>
    <property type="match status" value="1"/>
</dbReference>
<evidence type="ECO:0000256" key="1">
    <source>
        <dbReference type="ARBA" id="ARBA00002151"/>
    </source>
</evidence>
<comment type="function">
    <text evidence="1 12">Converts 2,5-diamino-6-(ribosylamino)-4(3h)-pyrimidinone 5'-phosphate into 5-amino-6-(ribosylamino)-2,4(1h,3h)-pyrimidinedione 5'-phosphate.</text>
</comment>
<feature type="binding site" evidence="14">
    <location>
        <position position="201"/>
    </location>
    <ligand>
        <name>substrate</name>
    </ligand>
</feature>
<evidence type="ECO:0000256" key="4">
    <source>
        <dbReference type="ARBA" id="ARBA00005259"/>
    </source>
</evidence>
<dbReference type="UniPathway" id="UPA00275">
    <property type="reaction ID" value="UER00401"/>
</dbReference>
<dbReference type="EC" id="1.1.1.193" evidence="12"/>
<feature type="binding site" evidence="15">
    <location>
        <position position="78"/>
    </location>
    <ligand>
        <name>Zn(2+)</name>
        <dbReference type="ChEBI" id="CHEBI:29105"/>
        <note>catalytic</note>
    </ligand>
</feature>
<dbReference type="PANTHER" id="PTHR38011">
    <property type="entry name" value="DIHYDROFOLATE REDUCTASE FAMILY PROTEIN (AFU_ORTHOLOGUE AFUA_8G06820)"/>
    <property type="match status" value="1"/>
</dbReference>
<dbReference type="NCBIfam" id="TIGR00326">
    <property type="entry name" value="eubact_ribD"/>
    <property type="match status" value="1"/>
</dbReference>
<feature type="binding site" evidence="14">
    <location>
        <position position="162"/>
    </location>
    <ligand>
        <name>substrate</name>
    </ligand>
</feature>
<dbReference type="CDD" id="cd01284">
    <property type="entry name" value="Riboflavin_deaminase-reductase"/>
    <property type="match status" value="1"/>
</dbReference>
<feature type="binding site" evidence="14">
    <location>
        <position position="178"/>
    </location>
    <ligand>
        <name>substrate</name>
    </ligand>
</feature>
<evidence type="ECO:0000256" key="15">
    <source>
        <dbReference type="PIRSR" id="PIRSR006769-3"/>
    </source>
</evidence>
<accession>A0A2T6CAU8</accession>
<feature type="binding site" evidence="14">
    <location>
        <position position="194"/>
    </location>
    <ligand>
        <name>NADP(+)</name>
        <dbReference type="ChEBI" id="CHEBI:58349"/>
    </ligand>
</feature>
<dbReference type="AlphaFoldDB" id="A0A2T6CAU8"/>
<dbReference type="GO" id="GO:0008703">
    <property type="term" value="F:5-amino-6-(5-phosphoribosylamino)uracil reductase activity"/>
    <property type="evidence" value="ECO:0007669"/>
    <property type="project" value="UniProtKB-EC"/>
</dbReference>
<dbReference type="EC" id="3.5.4.26" evidence="12"/>
<reference evidence="17 18" key="1">
    <citation type="submission" date="2018-04" db="EMBL/GenBank/DDBJ databases">
        <title>Genomic Encyclopedia of Archaeal and Bacterial Type Strains, Phase II (KMG-II): from individual species to whole genera.</title>
        <authorList>
            <person name="Goeker M."/>
        </authorList>
    </citation>
    <scope>NUCLEOTIDE SEQUENCE [LARGE SCALE GENOMIC DNA]</scope>
    <source>
        <strain evidence="17 18">DSM 12244</strain>
    </source>
</reference>
<dbReference type="InterPro" id="IPR024072">
    <property type="entry name" value="DHFR-like_dom_sf"/>
</dbReference>
<evidence type="ECO:0000256" key="12">
    <source>
        <dbReference type="PIRNR" id="PIRNR006769"/>
    </source>
</evidence>
<feature type="binding site" evidence="14">
    <location>
        <position position="198"/>
    </location>
    <ligand>
        <name>substrate</name>
    </ligand>
</feature>
<feature type="active site" description="Proton donor" evidence="13">
    <location>
        <position position="46"/>
    </location>
</feature>
<proteinExistence type="inferred from homology"/>
<dbReference type="InterPro" id="IPR002125">
    <property type="entry name" value="CMP_dCMP_dom"/>
</dbReference>
<dbReference type="InterPro" id="IPR004794">
    <property type="entry name" value="Eubact_RibD"/>
</dbReference>
<organism evidence="17 18">
    <name type="scientific">Sulfitobacter mediterraneus</name>
    <dbReference type="NCBI Taxonomy" id="83219"/>
    <lineage>
        <taxon>Bacteria</taxon>
        <taxon>Pseudomonadati</taxon>
        <taxon>Pseudomonadota</taxon>
        <taxon>Alphaproteobacteria</taxon>
        <taxon>Rhodobacterales</taxon>
        <taxon>Roseobacteraceae</taxon>
        <taxon>Sulfitobacter</taxon>
    </lineage>
</organism>
<dbReference type="OrthoDB" id="9800865at2"/>
<dbReference type="NCBIfam" id="TIGR00227">
    <property type="entry name" value="ribD_Cterm"/>
    <property type="match status" value="1"/>
</dbReference>
<comment type="catalytic activity">
    <reaction evidence="12">
        <text>2,5-diamino-6-hydroxy-4-(5-phosphoribosylamino)-pyrimidine + H2O + H(+) = 5-amino-6-(5-phospho-D-ribosylamino)uracil + NH4(+)</text>
        <dbReference type="Rhea" id="RHEA:21868"/>
        <dbReference type="ChEBI" id="CHEBI:15377"/>
        <dbReference type="ChEBI" id="CHEBI:15378"/>
        <dbReference type="ChEBI" id="CHEBI:28938"/>
        <dbReference type="ChEBI" id="CHEBI:58453"/>
        <dbReference type="ChEBI" id="CHEBI:58614"/>
        <dbReference type="EC" id="3.5.4.26"/>
    </reaction>
</comment>
<dbReference type="InterPro" id="IPR050765">
    <property type="entry name" value="Riboflavin_Biosynth_HTPR"/>
</dbReference>
<dbReference type="PANTHER" id="PTHR38011:SF7">
    <property type="entry name" value="2,5-DIAMINO-6-RIBOSYLAMINO-4(3H)-PYRIMIDINONE 5'-PHOSPHATE REDUCTASE"/>
    <property type="match status" value="1"/>
</dbReference>
<gene>
    <name evidence="17" type="ORF">C8N31_11162</name>
</gene>
<dbReference type="Pfam" id="PF00383">
    <property type="entry name" value="dCMP_cyt_deam_1"/>
    <property type="match status" value="1"/>
</dbReference>
<comment type="similarity">
    <text evidence="5 12">In the C-terminal section; belongs to the HTP reductase family.</text>
</comment>
<comment type="pathway">
    <text evidence="2 12">Cofactor biosynthesis; riboflavin biosynthesis; 5-amino-6-(D-ribitylamino)uracil from GTP: step 2/4.</text>
</comment>
<dbReference type="InterPro" id="IPR011549">
    <property type="entry name" value="RibD_C"/>
</dbReference>
<evidence type="ECO:0000256" key="11">
    <source>
        <dbReference type="ARBA" id="ARBA00023268"/>
    </source>
</evidence>
<feature type="binding site" evidence="15">
    <location>
        <position position="44"/>
    </location>
    <ligand>
        <name>Zn(2+)</name>
        <dbReference type="ChEBI" id="CHEBI:29105"/>
        <note>catalytic</note>
    </ligand>
</feature>
<dbReference type="PROSITE" id="PS00903">
    <property type="entry name" value="CYT_DCMP_DEAMINASES_1"/>
    <property type="match status" value="1"/>
</dbReference>
<evidence type="ECO:0000256" key="10">
    <source>
        <dbReference type="ARBA" id="ARBA00023002"/>
    </source>
</evidence>
<feature type="binding site" evidence="15">
    <location>
        <position position="69"/>
    </location>
    <ligand>
        <name>Zn(2+)</name>
        <dbReference type="ChEBI" id="CHEBI:29105"/>
        <note>catalytic</note>
    </ligand>
</feature>
<protein>
    <recommendedName>
        <fullName evidence="12">Riboflavin biosynthesis protein RibD</fullName>
    </recommendedName>
    <domain>
        <recommendedName>
            <fullName evidence="12">Diaminohydroxyphosphoribosylaminopyrimidine deaminase</fullName>
            <shortName evidence="12">DRAP deaminase</shortName>
            <ecNumber evidence="12">3.5.4.26</ecNumber>
        </recommendedName>
        <alternativeName>
            <fullName evidence="12">Riboflavin-specific deaminase</fullName>
        </alternativeName>
    </domain>
    <domain>
        <recommendedName>
            <fullName evidence="12">5-amino-6-(5-phosphoribosylamino)uracil reductase</fullName>
            <ecNumber evidence="12">1.1.1.193</ecNumber>
        </recommendedName>
        <alternativeName>
            <fullName evidence="12">HTP reductase</fullName>
        </alternativeName>
    </domain>
</protein>
<evidence type="ECO:0000256" key="2">
    <source>
        <dbReference type="ARBA" id="ARBA00004882"/>
    </source>
</evidence>
<evidence type="ECO:0000256" key="3">
    <source>
        <dbReference type="ARBA" id="ARBA00004910"/>
    </source>
</evidence>
<dbReference type="EMBL" id="QBKU01000011">
    <property type="protein sequence ID" value="PTX72349.1"/>
    <property type="molecule type" value="Genomic_DNA"/>
</dbReference>
<comment type="cofactor">
    <cofactor evidence="12 15">
        <name>Zn(2+)</name>
        <dbReference type="ChEBI" id="CHEBI:29105"/>
    </cofactor>
    <text evidence="12 15">Binds 1 zinc ion.</text>
</comment>
<dbReference type="GO" id="GO:0009231">
    <property type="term" value="P:riboflavin biosynthetic process"/>
    <property type="evidence" value="ECO:0007669"/>
    <property type="project" value="UniProtKB-UniPathway"/>
</dbReference>
<evidence type="ECO:0000256" key="6">
    <source>
        <dbReference type="ARBA" id="ARBA00022619"/>
    </source>
</evidence>
<feature type="domain" description="CMP/dCMP-type deaminase" evidence="16">
    <location>
        <begin position="1"/>
        <end position="117"/>
    </location>
</feature>
<dbReference type="PROSITE" id="PS51747">
    <property type="entry name" value="CYT_DCMP_DEAMINASES_2"/>
    <property type="match status" value="1"/>
</dbReference>
<comment type="similarity">
    <text evidence="4 12">In the N-terminal section; belongs to the cytidine and deoxycytidylate deaminase family.</text>
</comment>
<evidence type="ECO:0000256" key="14">
    <source>
        <dbReference type="PIRSR" id="PIRSR006769-2"/>
    </source>
</evidence>
<keyword evidence="6 12" id="KW-0686">Riboflavin biosynthesis</keyword>
<dbReference type="Gene3D" id="3.40.140.10">
    <property type="entry name" value="Cytidine Deaminase, domain 2"/>
    <property type="match status" value="1"/>
</dbReference>
<dbReference type="GO" id="GO:0050661">
    <property type="term" value="F:NADP binding"/>
    <property type="evidence" value="ECO:0007669"/>
    <property type="project" value="InterPro"/>
</dbReference>
<dbReference type="GO" id="GO:0008270">
    <property type="term" value="F:zinc ion binding"/>
    <property type="evidence" value="ECO:0007669"/>
    <property type="project" value="InterPro"/>
</dbReference>
<keyword evidence="12" id="KW-0378">Hydrolase</keyword>